<dbReference type="AlphaFoldDB" id="A0A4Q7UQ74"/>
<sequence length="430" mass="46429">MTLAALATAAVAAALLNPISAAASAASTSSVSIGVPPGAAQRVESVRYNLGDQAFKPPAEIGYVGDNELNGVVYYPKDLGRGTHPLIMIEHGYWGTCADRDAERRQNAAIRARDAATAAGNTAEVERQEKIINEMAARLWGWPCRSGVPQLPSLVGYEYLGRQLAAAGFVVVSIGTNGINANDPGQADTTFYNRAALINKQLEMWQQLSTTGRGPLRGSFVDPQSGRHRDVDFRGHVDLTRVGTIGHSRGGGGVMQQAADVRRDQWPAGVQVKAVFGLAPVFNWNGEAVTRTPFAVMWGTCDSDNSGSYFEDNVGANRVPIYKYTLTGGNHDSFNTQWSPSSGQVGSRDDAEPGSRPGYCRSQFPGDDSHRDQKALTEEQQRRIATAYASAFFLRHLQGQRQYDPVLNGVRRLPNLPDAVQVKFAPPVAR</sequence>
<evidence type="ECO:0000256" key="1">
    <source>
        <dbReference type="SAM" id="MobiDB-lite"/>
    </source>
</evidence>
<comment type="caution">
    <text evidence="3">The sequence shown here is derived from an EMBL/GenBank/DDBJ whole genome shotgun (WGS) entry which is preliminary data.</text>
</comment>
<gene>
    <name evidence="3" type="ORF">EV382_5276</name>
</gene>
<evidence type="ECO:0000313" key="3">
    <source>
        <dbReference type="EMBL" id="RZT81979.1"/>
    </source>
</evidence>
<dbReference type="EMBL" id="SHKK01000001">
    <property type="protein sequence ID" value="RZT81979.1"/>
    <property type="molecule type" value="Genomic_DNA"/>
</dbReference>
<evidence type="ECO:0008006" key="5">
    <source>
        <dbReference type="Google" id="ProtNLM"/>
    </source>
</evidence>
<feature type="region of interest" description="Disordered" evidence="1">
    <location>
        <begin position="333"/>
        <end position="373"/>
    </location>
</feature>
<evidence type="ECO:0000256" key="2">
    <source>
        <dbReference type="SAM" id="SignalP"/>
    </source>
</evidence>
<dbReference type="Proteomes" id="UP000293781">
    <property type="component" value="Unassembled WGS sequence"/>
</dbReference>
<dbReference type="Gene3D" id="3.40.50.1820">
    <property type="entry name" value="alpha/beta hydrolase"/>
    <property type="match status" value="1"/>
</dbReference>
<keyword evidence="4" id="KW-1185">Reference proteome</keyword>
<keyword evidence="2" id="KW-0732">Signal</keyword>
<name>A0A4Q7UQ74_9ACTN</name>
<feature type="signal peptide" evidence="2">
    <location>
        <begin position="1"/>
        <end position="25"/>
    </location>
</feature>
<organism evidence="3 4">
    <name type="scientific">Micromonospora violae</name>
    <dbReference type="NCBI Taxonomy" id="1278207"/>
    <lineage>
        <taxon>Bacteria</taxon>
        <taxon>Bacillati</taxon>
        <taxon>Actinomycetota</taxon>
        <taxon>Actinomycetes</taxon>
        <taxon>Micromonosporales</taxon>
        <taxon>Micromonosporaceae</taxon>
        <taxon>Micromonospora</taxon>
    </lineage>
</organism>
<evidence type="ECO:0000313" key="4">
    <source>
        <dbReference type="Proteomes" id="UP000293781"/>
    </source>
</evidence>
<dbReference type="SUPFAM" id="SSF53474">
    <property type="entry name" value="alpha/beta-Hydrolases"/>
    <property type="match status" value="1"/>
</dbReference>
<accession>A0A4Q7UQ74</accession>
<reference evidence="3 4" key="1">
    <citation type="submission" date="2019-02" db="EMBL/GenBank/DDBJ databases">
        <title>Sequencing the genomes of 1000 actinobacteria strains.</title>
        <authorList>
            <person name="Klenk H.-P."/>
        </authorList>
    </citation>
    <scope>NUCLEOTIDE SEQUENCE [LARGE SCALE GENOMIC DNA]</scope>
    <source>
        <strain evidence="3 4">DSM 45888</strain>
    </source>
</reference>
<proteinExistence type="predicted"/>
<feature type="chain" id="PRO_5038643990" description="Alpha/beta hydrolase" evidence="2">
    <location>
        <begin position="26"/>
        <end position="430"/>
    </location>
</feature>
<dbReference type="InterPro" id="IPR029058">
    <property type="entry name" value="AB_hydrolase_fold"/>
</dbReference>
<feature type="compositionally biased region" description="Polar residues" evidence="1">
    <location>
        <begin position="333"/>
        <end position="345"/>
    </location>
</feature>
<protein>
    <recommendedName>
        <fullName evidence="5">Alpha/beta hydrolase</fullName>
    </recommendedName>
</protein>